<dbReference type="Gene3D" id="3.40.140.10">
    <property type="entry name" value="Cytidine Deaminase, domain 2"/>
    <property type="match status" value="1"/>
</dbReference>
<dbReference type="GO" id="GO:0072527">
    <property type="term" value="P:pyrimidine-containing compound metabolic process"/>
    <property type="evidence" value="ECO:0007669"/>
    <property type="project" value="UniProtKB-ARBA"/>
</dbReference>
<organism evidence="4">
    <name type="scientific">Ignisphaera aggregans</name>
    <dbReference type="NCBI Taxonomy" id="334771"/>
    <lineage>
        <taxon>Archaea</taxon>
        <taxon>Thermoproteota</taxon>
        <taxon>Thermoprotei</taxon>
        <taxon>Desulfurococcales</taxon>
        <taxon>Desulfurococcaceae</taxon>
        <taxon>Ignisphaera</taxon>
    </lineage>
</organism>
<accession>A0A7J3MYD0</accession>
<dbReference type="GO" id="GO:0008270">
    <property type="term" value="F:zinc ion binding"/>
    <property type="evidence" value="ECO:0007669"/>
    <property type="project" value="TreeGrafter"/>
</dbReference>
<dbReference type="InterPro" id="IPR050202">
    <property type="entry name" value="Cyt/Deoxycyt_deaminase"/>
</dbReference>
<dbReference type="PANTHER" id="PTHR11644:SF2">
    <property type="entry name" value="CYTIDINE DEAMINASE"/>
    <property type="match status" value="1"/>
</dbReference>
<dbReference type="EMBL" id="DTAU01000045">
    <property type="protein sequence ID" value="HFQ78565.1"/>
    <property type="molecule type" value="Genomic_DNA"/>
</dbReference>
<dbReference type="EMBL" id="DTDH01000103">
    <property type="protein sequence ID" value="HGT98476.1"/>
    <property type="molecule type" value="Genomic_DNA"/>
</dbReference>
<comment type="similarity">
    <text evidence="1">Belongs to the cytidine and deoxycytidylate deaminase family.</text>
</comment>
<dbReference type="GO" id="GO:0004126">
    <property type="term" value="F:cytidine deaminase activity"/>
    <property type="evidence" value="ECO:0007669"/>
    <property type="project" value="TreeGrafter"/>
</dbReference>
<gene>
    <name evidence="3" type="ORF">ENT99_02540</name>
    <name evidence="4" type="ORF">ENU64_03515</name>
</gene>
<dbReference type="InterPro" id="IPR016193">
    <property type="entry name" value="Cytidine_deaminase-like"/>
</dbReference>
<proteinExistence type="inferred from homology"/>
<evidence type="ECO:0000313" key="4">
    <source>
        <dbReference type="EMBL" id="HGT98476.1"/>
    </source>
</evidence>
<evidence type="ECO:0000256" key="1">
    <source>
        <dbReference type="ARBA" id="ARBA00006576"/>
    </source>
</evidence>
<evidence type="ECO:0000259" key="2">
    <source>
        <dbReference type="PROSITE" id="PS51747"/>
    </source>
</evidence>
<dbReference type="AlphaFoldDB" id="A0A7J3MYD0"/>
<protein>
    <recommendedName>
        <fullName evidence="2">CMP/dCMP-type deaminase domain-containing protein</fullName>
    </recommendedName>
</protein>
<dbReference type="GO" id="GO:0005829">
    <property type="term" value="C:cytosol"/>
    <property type="evidence" value="ECO:0007669"/>
    <property type="project" value="TreeGrafter"/>
</dbReference>
<evidence type="ECO:0000313" key="3">
    <source>
        <dbReference type="EMBL" id="HFQ78565.1"/>
    </source>
</evidence>
<dbReference type="Pfam" id="PF00383">
    <property type="entry name" value="dCMP_cyt_deam_1"/>
    <property type="match status" value="1"/>
</dbReference>
<dbReference type="SUPFAM" id="SSF53927">
    <property type="entry name" value="Cytidine deaminase-like"/>
    <property type="match status" value="1"/>
</dbReference>
<dbReference type="PROSITE" id="PS51747">
    <property type="entry name" value="CYT_DCMP_DEAMINASES_2"/>
    <property type="match status" value="1"/>
</dbReference>
<dbReference type="InterPro" id="IPR002125">
    <property type="entry name" value="CMP_dCMP_dom"/>
</dbReference>
<comment type="caution">
    <text evidence="4">The sequence shown here is derived from an EMBL/GenBank/DDBJ whole genome shotgun (WGS) entry which is preliminary data.</text>
</comment>
<dbReference type="PANTHER" id="PTHR11644">
    <property type="entry name" value="CYTIDINE DEAMINASE"/>
    <property type="match status" value="1"/>
</dbReference>
<reference evidence="4" key="1">
    <citation type="journal article" date="2020" name="mSystems">
        <title>Genome- and Community-Level Interaction Insights into Carbon Utilization and Element Cycling Functions of Hydrothermarchaeota in Hydrothermal Sediment.</title>
        <authorList>
            <person name="Zhou Z."/>
            <person name="Liu Y."/>
            <person name="Xu W."/>
            <person name="Pan J."/>
            <person name="Luo Z.H."/>
            <person name="Li M."/>
        </authorList>
    </citation>
    <scope>NUCLEOTIDE SEQUENCE [LARGE SCALE GENOMIC DNA]</scope>
    <source>
        <strain evidence="3">SpSt-629</strain>
        <strain evidence="4">SpSt-688</strain>
    </source>
</reference>
<name>A0A7J3MYD0_9CREN</name>
<dbReference type="GO" id="GO:0055086">
    <property type="term" value="P:nucleobase-containing small molecule metabolic process"/>
    <property type="evidence" value="ECO:0007669"/>
    <property type="project" value="UniProtKB-ARBA"/>
</dbReference>
<feature type="domain" description="CMP/dCMP-type deaminase" evidence="2">
    <location>
        <begin position="1"/>
        <end position="46"/>
    </location>
</feature>
<sequence length="46" mass="4843">MPTVLTSSGNIYLGVNVENTSYGLTICAERVVIASAITNGEKSLQQ</sequence>
<dbReference type="CDD" id="cd01283">
    <property type="entry name" value="cytidine_deaminase"/>
    <property type="match status" value="1"/>
</dbReference>